<proteinExistence type="predicted"/>
<protein>
    <submittedName>
        <fullName evidence="2">Uncharacterized protein</fullName>
    </submittedName>
</protein>
<dbReference type="SUPFAM" id="SSF103473">
    <property type="entry name" value="MFS general substrate transporter"/>
    <property type="match status" value="1"/>
</dbReference>
<feature type="transmembrane region" description="Helical" evidence="1">
    <location>
        <begin position="81"/>
        <end position="103"/>
    </location>
</feature>
<dbReference type="EMBL" id="JBEVYD010000013">
    <property type="protein sequence ID" value="KAL3228468.1"/>
    <property type="molecule type" value="Genomic_DNA"/>
</dbReference>
<accession>A0ABR4NLM9</accession>
<evidence type="ECO:0000313" key="2">
    <source>
        <dbReference type="EMBL" id="KAL3228468.1"/>
    </source>
</evidence>
<dbReference type="Proteomes" id="UP001623330">
    <property type="component" value="Unassembled WGS sequence"/>
</dbReference>
<reference evidence="2 3" key="1">
    <citation type="submission" date="2024-05" db="EMBL/GenBank/DDBJ databases">
        <title>Long read based assembly of the Candida bracarensis genome reveals expanded adhesin content.</title>
        <authorList>
            <person name="Marcet-Houben M."/>
            <person name="Ksiezopolska E."/>
            <person name="Gabaldon T."/>
        </authorList>
    </citation>
    <scope>NUCLEOTIDE SEQUENCE [LARGE SCALE GENOMIC DNA]</scope>
    <source>
        <strain evidence="2 3">CBM6</strain>
    </source>
</reference>
<keyword evidence="1" id="KW-0812">Transmembrane</keyword>
<feature type="transmembrane region" description="Helical" evidence="1">
    <location>
        <begin position="45"/>
        <end position="61"/>
    </location>
</feature>
<feature type="transmembrane region" description="Helical" evidence="1">
    <location>
        <begin position="115"/>
        <end position="145"/>
    </location>
</feature>
<keyword evidence="3" id="KW-1185">Reference proteome</keyword>
<organism evidence="2 3">
    <name type="scientific">Nakaseomyces bracarensis</name>
    <dbReference type="NCBI Taxonomy" id="273131"/>
    <lineage>
        <taxon>Eukaryota</taxon>
        <taxon>Fungi</taxon>
        <taxon>Dikarya</taxon>
        <taxon>Ascomycota</taxon>
        <taxon>Saccharomycotina</taxon>
        <taxon>Saccharomycetes</taxon>
        <taxon>Saccharomycetales</taxon>
        <taxon>Saccharomycetaceae</taxon>
        <taxon>Nakaseomyces</taxon>
    </lineage>
</organism>
<comment type="caution">
    <text evidence="2">The sequence shown here is derived from an EMBL/GenBank/DDBJ whole genome shotgun (WGS) entry which is preliminary data.</text>
</comment>
<name>A0ABR4NLM9_9SACH</name>
<dbReference type="InterPro" id="IPR036259">
    <property type="entry name" value="MFS_trans_sf"/>
</dbReference>
<evidence type="ECO:0000313" key="3">
    <source>
        <dbReference type="Proteomes" id="UP001623330"/>
    </source>
</evidence>
<keyword evidence="1" id="KW-0472">Membrane</keyword>
<sequence>MKQEIDLEKAPELTQDNTPIDSSLDPEQEPNYFGVFLTARKYRRSLLICLHLLFAICYNFYTLFKPTTSGYSIRKYSQTELALLSSVSVVLLMPTTAATTHYYRLAKERFISWNLLIVLALYSLMVVLLVTATAFHSMMFAIVIYEAAMSMLQ</sequence>
<keyword evidence="1" id="KW-1133">Transmembrane helix</keyword>
<evidence type="ECO:0000256" key="1">
    <source>
        <dbReference type="SAM" id="Phobius"/>
    </source>
</evidence>
<gene>
    <name evidence="2" type="ORF">RNJ44_02413</name>
</gene>